<dbReference type="KEGG" id="pnt:G5B91_16475"/>
<evidence type="ECO:0000313" key="2">
    <source>
        <dbReference type="EMBL" id="QIE87778.1"/>
    </source>
</evidence>
<feature type="domain" description="Zona occludens toxin N-terminal" evidence="1">
    <location>
        <begin position="2"/>
        <end position="196"/>
    </location>
</feature>
<sequence>MAIEYHEGLPGAGKSYEAVVFHIIPALKERRSVVTNIRGMNFEKLAELSGQPLEMVRLLLTNVEPAEQDSEAGEVQRCINEMCDKTPDNALIVWDEIQDYFPSGNIKLPLNQQKFWTEHRHRGLDIIIMGQDRTDVHKLIRNRIRTVIYFLKLEAIGRDGHYKWEIYQKQKLGKFVKTGSGTRSYDEKFFGTYMSHRREGTRAKVYTTERTNFVKASKALVFGPPVALGLAIWGVVHLWGFFHQPIVSSGSPASSQRVETTPAPAVQQSANQADLVAAGLVNPPPPDMVQSVDRQADSGSKKDQELPAVDYFDRMAKQLQVRASAIVDSKKPGKELMGYIELLDSSFHQKELFTVQELQALGWKVSRTGYGLLLEKEGVSYVARSWPVDVYGRVDNRTRDSLAGSSASAQTQPTIPRDSVTVTVIPDSEYPSRPWR</sequence>
<dbReference type="Pfam" id="PF05707">
    <property type="entry name" value="Zot"/>
    <property type="match status" value="1"/>
</dbReference>
<reference evidence="4 5" key="1">
    <citation type="submission" date="2020-02" db="EMBL/GenBank/DDBJ databases">
        <title>Integrative conjugative elements (ICEs) and plasmids drive adaptation of Pseudomonas nitroreducens strain HBP1 to wastewater environment.</title>
        <authorList>
            <person name="Sentchilo V."/>
            <person name="Carraro N."/>
            <person name="Bertelli C."/>
            <person name="van der Meer J.R."/>
        </authorList>
    </citation>
    <scope>NUCLEOTIDE SEQUENCE [LARGE SCALE GENOMIC DNA]</scope>
    <source>
        <strain evidence="4 5">HBP1</strain>
    </source>
</reference>
<organism evidence="4 5">
    <name type="scientific">Pseudomonas nitroreducens</name>
    <dbReference type="NCBI Taxonomy" id="46680"/>
    <lineage>
        <taxon>Bacteria</taxon>
        <taxon>Pseudomonadati</taxon>
        <taxon>Pseudomonadota</taxon>
        <taxon>Gammaproteobacteria</taxon>
        <taxon>Pseudomonadales</taxon>
        <taxon>Pseudomonadaceae</taxon>
        <taxon>Pseudomonas</taxon>
    </lineage>
</organism>
<accession>A0A6G6IYB5</accession>
<dbReference type="Proteomes" id="UP000501063">
    <property type="component" value="Chromosome"/>
</dbReference>
<evidence type="ECO:0000313" key="5">
    <source>
        <dbReference type="Proteomes" id="UP000501063"/>
    </source>
</evidence>
<dbReference type="EMBL" id="CP049140">
    <property type="protein sequence ID" value="QIE87800.1"/>
    <property type="molecule type" value="Genomic_DNA"/>
</dbReference>
<name>A0A6G6IYB5_PSENT</name>
<dbReference type="InterPro" id="IPR008900">
    <property type="entry name" value="Zot_N"/>
</dbReference>
<evidence type="ECO:0000259" key="1">
    <source>
        <dbReference type="Pfam" id="PF05707"/>
    </source>
</evidence>
<gene>
    <name evidence="2" type="ORF">G5B91_16475</name>
    <name evidence="3" type="ORF">G5B91_16530</name>
    <name evidence="4" type="ORF">G5B91_16585</name>
</gene>
<evidence type="ECO:0000313" key="4">
    <source>
        <dbReference type="EMBL" id="QIE87800.1"/>
    </source>
</evidence>
<dbReference type="KEGG" id="pnt:G5B91_16530"/>
<dbReference type="Gene3D" id="3.40.50.300">
    <property type="entry name" value="P-loop containing nucleotide triphosphate hydrolases"/>
    <property type="match status" value="1"/>
</dbReference>
<dbReference type="EMBL" id="CP049140">
    <property type="protein sequence ID" value="QIE87789.1"/>
    <property type="molecule type" value="Genomic_DNA"/>
</dbReference>
<evidence type="ECO:0000313" key="3">
    <source>
        <dbReference type="EMBL" id="QIE87789.1"/>
    </source>
</evidence>
<proteinExistence type="predicted"/>
<dbReference type="InterPro" id="IPR027417">
    <property type="entry name" value="P-loop_NTPase"/>
</dbReference>
<dbReference type="EMBL" id="CP049140">
    <property type="protein sequence ID" value="QIE87778.1"/>
    <property type="molecule type" value="Genomic_DNA"/>
</dbReference>
<dbReference type="RefSeq" id="WP_024767417.1">
    <property type="nucleotide sequence ID" value="NZ_CP049140.1"/>
</dbReference>
<protein>
    <recommendedName>
        <fullName evidence="1">Zona occludens toxin N-terminal domain-containing protein</fullName>
    </recommendedName>
</protein>
<dbReference type="AlphaFoldDB" id="A0A6G6IYB5"/>
<dbReference type="KEGG" id="pnt:G5B91_16585"/>